<evidence type="ECO:0000313" key="1">
    <source>
        <dbReference type="EMBL" id="CAL1688024.1"/>
    </source>
</evidence>
<reference evidence="1" key="1">
    <citation type="submission" date="2024-04" db="EMBL/GenBank/DDBJ databases">
        <authorList>
            <consortium name="Molecular Ecology Group"/>
        </authorList>
    </citation>
    <scope>NUCLEOTIDE SEQUENCE</scope>
</reference>
<dbReference type="EMBL" id="OZ034831">
    <property type="protein sequence ID" value="CAL1688024.1"/>
    <property type="molecule type" value="Genomic_DNA"/>
</dbReference>
<accession>A0AAV2P8X1</accession>
<dbReference type="Proteomes" id="UP001497644">
    <property type="component" value="Chromosome 8"/>
</dbReference>
<protein>
    <submittedName>
        <fullName evidence="1">Uncharacterized protein</fullName>
    </submittedName>
</protein>
<organism evidence="1 2">
    <name type="scientific">Lasius platythorax</name>
    <dbReference type="NCBI Taxonomy" id="488582"/>
    <lineage>
        <taxon>Eukaryota</taxon>
        <taxon>Metazoa</taxon>
        <taxon>Ecdysozoa</taxon>
        <taxon>Arthropoda</taxon>
        <taxon>Hexapoda</taxon>
        <taxon>Insecta</taxon>
        <taxon>Pterygota</taxon>
        <taxon>Neoptera</taxon>
        <taxon>Endopterygota</taxon>
        <taxon>Hymenoptera</taxon>
        <taxon>Apocrita</taxon>
        <taxon>Aculeata</taxon>
        <taxon>Formicoidea</taxon>
        <taxon>Formicidae</taxon>
        <taxon>Formicinae</taxon>
        <taxon>Lasius</taxon>
        <taxon>Lasius</taxon>
    </lineage>
</organism>
<dbReference type="AlphaFoldDB" id="A0AAV2P8X1"/>
<keyword evidence="2" id="KW-1185">Reference proteome</keyword>
<proteinExistence type="predicted"/>
<sequence length="88" mass="9643">MRYSASGEFRDLAATVGSASNGRGMMQESRQESIMVRWSRLADKRTTIPSPCSSAGSRVNLGNFSVMVARLNGISIRPDFSRQTNRDG</sequence>
<name>A0AAV2P8X1_9HYME</name>
<evidence type="ECO:0000313" key="2">
    <source>
        <dbReference type="Proteomes" id="UP001497644"/>
    </source>
</evidence>
<gene>
    <name evidence="1" type="ORF">LPLAT_LOCUS13172</name>
</gene>